<dbReference type="InterPro" id="IPR006522">
    <property type="entry name" value="Phage_virion_morphogenesis"/>
</dbReference>
<reference evidence="2" key="2">
    <citation type="submission" date="2008-07" db="EMBL/GenBank/DDBJ databases">
        <authorList>
            <consortium name="Broad Institute Genome Sequencing Platform"/>
            <person name="Colwell R."/>
            <person name="Grim C.J."/>
            <person name="Young S."/>
            <person name="Jaffe D."/>
            <person name="Gnerre S."/>
            <person name="Berlin A."/>
            <person name="Heiman D."/>
            <person name="Hepburn T."/>
            <person name="Shea T."/>
            <person name="Sykes S."/>
            <person name="Alvarado L."/>
            <person name="Kodira C."/>
            <person name="Heidelberg J."/>
            <person name="Lander E."/>
            <person name="Galagan J."/>
            <person name="Nusbaum C."/>
            <person name="Birren B."/>
        </authorList>
    </citation>
    <scope>NUCLEOTIDE SEQUENCE [LARGE SCALE GENOMIC DNA]</scope>
    <source>
        <strain evidence="2">MO10</strain>
    </source>
</reference>
<evidence type="ECO:0000313" key="2">
    <source>
        <dbReference type="EMBL" id="EET23406.1"/>
    </source>
</evidence>
<proteinExistence type="predicted"/>
<feature type="compositionally biased region" description="Basic and acidic residues" evidence="1">
    <location>
        <begin position="123"/>
        <end position="134"/>
    </location>
</feature>
<dbReference type="AlphaFoldDB" id="A0A0X1KYG8"/>
<organism evidence="2">
    <name type="scientific">Vibrio cholerae (strain MO10)</name>
    <dbReference type="NCBI Taxonomy" id="345072"/>
    <lineage>
        <taxon>Bacteria</taxon>
        <taxon>Pseudomonadati</taxon>
        <taxon>Pseudomonadota</taxon>
        <taxon>Gammaproteobacteria</taxon>
        <taxon>Vibrionales</taxon>
        <taxon>Vibrionaceae</taxon>
        <taxon>Vibrio</taxon>
    </lineage>
</organism>
<name>A0A0X1KYG8_VIBCO</name>
<gene>
    <name evidence="2" type="ORF">VchoM_01433</name>
</gene>
<dbReference type="NCBIfam" id="TIGR01635">
    <property type="entry name" value="tail_comp_S"/>
    <property type="match status" value="1"/>
</dbReference>
<dbReference type="RefSeq" id="WP_000461677.1">
    <property type="nucleotide sequence ID" value="NZ_CP060094.1"/>
</dbReference>
<sequence>MFEIKAEDRSYLRVMEQLELLGLDRKTRDKMLRRIGAQIAKTTRKNIRAQRDPDGSAWAKRKRGRGKLLKGFTQKLKHFQRDNNRTLVVGWPSARGRVAYEHHHGIAQESGLSARKRQAKQQNEPRKTDPATREQAKALRDLDYRLKPQGRQKRGKKPTLAWIRENMTVGEAAKTIQELENKTPARDWKVGRPERRLIGISPKRLAIMIKRELKRNRSK</sequence>
<dbReference type="Proteomes" id="UP000004687">
    <property type="component" value="Unassembled WGS sequence"/>
</dbReference>
<dbReference type="HOGENOM" id="CLU_102102_0_0_6"/>
<protein>
    <submittedName>
        <fullName evidence="2">Uncharacterized protein</fullName>
    </submittedName>
</protein>
<evidence type="ECO:0000256" key="1">
    <source>
        <dbReference type="SAM" id="MobiDB-lite"/>
    </source>
</evidence>
<feature type="region of interest" description="Disordered" evidence="1">
    <location>
        <begin position="105"/>
        <end position="134"/>
    </location>
</feature>
<dbReference type="Pfam" id="PF05069">
    <property type="entry name" value="Phage_tail_S"/>
    <property type="match status" value="1"/>
</dbReference>
<reference evidence="2" key="1">
    <citation type="submission" date="2005-09" db="EMBL/GenBank/DDBJ databases">
        <title>Annotation of Vibrio cholerae MO10.</title>
        <authorList>
            <person name="Colwell R."/>
            <person name="Grim C.J."/>
            <person name="Young S."/>
            <person name="Jaffe D."/>
            <person name="Gnerre S."/>
            <person name="Berlin A."/>
            <person name="Heiman D."/>
            <person name="Hepburn T."/>
            <person name="Shea T."/>
            <person name="Sykes S."/>
            <person name="Yandava C."/>
            <person name="Alvarado L."/>
            <person name="Kodira C."/>
            <person name="Borodovsky M."/>
            <person name="Heidelberg J."/>
            <person name="Lander E."/>
            <person name="Galagan J."/>
            <person name="Nusbaum C."/>
            <person name="Birren B."/>
        </authorList>
    </citation>
    <scope>NUCLEOTIDE SEQUENCE [LARGE SCALE GENOMIC DNA]</scope>
    <source>
        <strain evidence="2">MO10</strain>
    </source>
</reference>
<accession>A0A0X1KYG8</accession>
<dbReference type="EMBL" id="DS990136">
    <property type="protein sequence ID" value="EET23406.1"/>
    <property type="molecule type" value="Genomic_DNA"/>
</dbReference>